<dbReference type="InterPro" id="IPR029048">
    <property type="entry name" value="HSP70_C_sf"/>
</dbReference>
<dbReference type="Proteomes" id="UP000654075">
    <property type="component" value="Unassembled WGS sequence"/>
</dbReference>
<evidence type="ECO:0000256" key="1">
    <source>
        <dbReference type="SAM" id="MobiDB-lite"/>
    </source>
</evidence>
<dbReference type="AlphaFoldDB" id="A0A813IWV1"/>
<organism evidence="3 4">
    <name type="scientific">Polarella glacialis</name>
    <name type="common">Dinoflagellate</name>
    <dbReference type="NCBI Taxonomy" id="89957"/>
    <lineage>
        <taxon>Eukaryota</taxon>
        <taxon>Sar</taxon>
        <taxon>Alveolata</taxon>
        <taxon>Dinophyceae</taxon>
        <taxon>Suessiales</taxon>
        <taxon>Suessiaceae</taxon>
        <taxon>Polarella</taxon>
    </lineage>
</organism>
<feature type="compositionally biased region" description="Gly residues" evidence="1">
    <location>
        <begin position="26"/>
        <end position="42"/>
    </location>
</feature>
<feature type="compositionally biased region" description="Basic and acidic residues" evidence="1">
    <location>
        <begin position="86"/>
        <end position="97"/>
    </location>
</feature>
<dbReference type="Gene3D" id="1.20.1270.10">
    <property type="match status" value="1"/>
</dbReference>
<dbReference type="Proteomes" id="UP000626109">
    <property type="component" value="Unassembled WGS sequence"/>
</dbReference>
<gene>
    <name evidence="2" type="ORF">PGLA1383_LOCUS47083</name>
    <name evidence="3" type="ORF">PGLA2088_LOCUS14045</name>
</gene>
<keyword evidence="5" id="KW-1185">Reference proteome</keyword>
<comment type="caution">
    <text evidence="3">The sequence shown here is derived from an EMBL/GenBank/DDBJ whole genome shotgun (WGS) entry which is preliminary data.</text>
</comment>
<evidence type="ECO:0000313" key="4">
    <source>
        <dbReference type="Proteomes" id="UP000626109"/>
    </source>
</evidence>
<dbReference type="EMBL" id="CAJNNV010029977">
    <property type="protein sequence ID" value="CAE8630910.1"/>
    <property type="molecule type" value="Genomic_DNA"/>
</dbReference>
<evidence type="ECO:0000313" key="3">
    <source>
        <dbReference type="EMBL" id="CAE8660121.1"/>
    </source>
</evidence>
<feature type="region of interest" description="Disordered" evidence="1">
    <location>
        <begin position="23"/>
        <end position="130"/>
    </location>
</feature>
<sequence length="130" mass="13996">MFEGVVYPLLAKGYQAAGRGCWPQGGLSGGGVGATSAGGAGSATGKEANSVAREAEKVRGEDETNKGMIESRNGSDKCFFTVRNTMNEEKLRDERPLTRKRMSSPRPTPTRGARQHENTQHKRGLTRAQT</sequence>
<feature type="compositionally biased region" description="Basic and acidic residues" evidence="1">
    <location>
        <begin position="53"/>
        <end position="65"/>
    </location>
</feature>
<proteinExistence type="predicted"/>
<evidence type="ECO:0000313" key="5">
    <source>
        <dbReference type="Proteomes" id="UP000654075"/>
    </source>
</evidence>
<dbReference type="EMBL" id="CAJNNW010016996">
    <property type="protein sequence ID" value="CAE8660121.1"/>
    <property type="molecule type" value="Genomic_DNA"/>
</dbReference>
<evidence type="ECO:0000313" key="2">
    <source>
        <dbReference type="EMBL" id="CAE8630910.1"/>
    </source>
</evidence>
<feature type="compositionally biased region" description="Basic residues" evidence="1">
    <location>
        <begin position="121"/>
        <end position="130"/>
    </location>
</feature>
<reference evidence="3" key="1">
    <citation type="submission" date="2021-02" db="EMBL/GenBank/DDBJ databases">
        <authorList>
            <person name="Dougan E. K."/>
            <person name="Rhodes N."/>
            <person name="Thang M."/>
            <person name="Chan C."/>
        </authorList>
    </citation>
    <scope>NUCLEOTIDE SEQUENCE</scope>
</reference>
<protein>
    <submittedName>
        <fullName evidence="3">Uncharacterized protein</fullName>
    </submittedName>
</protein>
<accession>A0A813IWV1</accession>
<name>A0A813IWV1_POLGL</name>